<dbReference type="Proteomes" id="UP000293296">
    <property type="component" value="Chromosome"/>
</dbReference>
<dbReference type="RefSeq" id="WP_129350979.1">
    <property type="nucleotide sequence ID" value="NZ_CP026538.1"/>
</dbReference>
<sequence length="377" mass="40455">MQLPPFRLERFFARHEFTAPHLLCCSDGESLSVGELLDLVPGAADGLSRVHLGYTESKGAPALRQAVADLYETAQPDDVLVHVGAEEAIFTFMAATLAPGDSVVVVDPRYQSLADVAQSLGARVLPWRLDPDRDFAPDLGELTSLLAEPAVKALVVNFPHNPTGYLPSPEDFAAILAAAAARGVRVFSDEVYRFSEAEGVAPLPAACDIDPRAVSLGVLSKSYGLAGLRVGWAACRDRDLLARMASVKDYLSICGSAPSEYLATCALAAGDQLLARMAGILEPNRRVLTKFFTSRADLFHFTAPRGGLTAFPALRQGSADAFCQALLEATGVLLLPGSLYGESWAKHFRIGFGRVDFRKNCERLAGFCQNWNPAQGS</sequence>
<dbReference type="InterPro" id="IPR004839">
    <property type="entry name" value="Aminotransferase_I/II_large"/>
</dbReference>
<gene>
    <name evidence="2" type="ORF">C3Y92_06710</name>
</gene>
<evidence type="ECO:0000259" key="1">
    <source>
        <dbReference type="Pfam" id="PF00155"/>
    </source>
</evidence>
<evidence type="ECO:0000313" key="2">
    <source>
        <dbReference type="EMBL" id="QAZ66942.1"/>
    </source>
</evidence>
<dbReference type="SUPFAM" id="SSF53383">
    <property type="entry name" value="PLP-dependent transferases"/>
    <property type="match status" value="1"/>
</dbReference>
<proteinExistence type="predicted"/>
<dbReference type="OrthoDB" id="9804474at2"/>
<dbReference type="EMBL" id="CP026538">
    <property type="protein sequence ID" value="QAZ66942.1"/>
    <property type="molecule type" value="Genomic_DNA"/>
</dbReference>
<reference evidence="2 3" key="1">
    <citation type="submission" date="2018-02" db="EMBL/GenBank/DDBJ databases">
        <title>Genome sequence of Desulfovibrio carbinolicus DSM 3852.</title>
        <authorList>
            <person name="Wilbanks E."/>
            <person name="Skennerton C.T."/>
            <person name="Orphan V.J."/>
        </authorList>
    </citation>
    <scope>NUCLEOTIDE SEQUENCE [LARGE SCALE GENOMIC DNA]</scope>
    <source>
        <strain evidence="2 3">DSM 3852</strain>
    </source>
</reference>
<keyword evidence="2" id="KW-0808">Transferase</keyword>
<name>A0A4V0YQN7_9BACT</name>
<dbReference type="Gene3D" id="3.40.640.10">
    <property type="entry name" value="Type I PLP-dependent aspartate aminotransferase-like (Major domain)"/>
    <property type="match status" value="1"/>
</dbReference>
<dbReference type="PANTHER" id="PTHR43510:SF1">
    <property type="entry name" value="AMINOTRANSFERASE FUNCTION, HYPOTHETICAL (EUROFUNG)"/>
    <property type="match status" value="1"/>
</dbReference>
<dbReference type="GO" id="GO:0030170">
    <property type="term" value="F:pyridoxal phosphate binding"/>
    <property type="evidence" value="ECO:0007669"/>
    <property type="project" value="InterPro"/>
</dbReference>
<dbReference type="InterPro" id="IPR015424">
    <property type="entry name" value="PyrdxlP-dep_Trfase"/>
</dbReference>
<dbReference type="Pfam" id="PF00155">
    <property type="entry name" value="Aminotran_1_2"/>
    <property type="match status" value="1"/>
</dbReference>
<dbReference type="InterPro" id="IPR015421">
    <property type="entry name" value="PyrdxlP-dep_Trfase_major"/>
</dbReference>
<dbReference type="Gene3D" id="3.90.1150.10">
    <property type="entry name" value="Aspartate Aminotransferase, domain 1"/>
    <property type="match status" value="1"/>
</dbReference>
<keyword evidence="3" id="KW-1185">Reference proteome</keyword>
<dbReference type="CDD" id="cd00609">
    <property type="entry name" value="AAT_like"/>
    <property type="match status" value="1"/>
</dbReference>
<dbReference type="KEGG" id="dcb:C3Y92_06710"/>
<accession>A0A4V0YQN7</accession>
<dbReference type="GO" id="GO:0008483">
    <property type="term" value="F:transaminase activity"/>
    <property type="evidence" value="ECO:0007669"/>
    <property type="project" value="UniProtKB-KW"/>
</dbReference>
<protein>
    <submittedName>
        <fullName evidence="2">Aminotransferase</fullName>
    </submittedName>
</protein>
<dbReference type="InterPro" id="IPR015422">
    <property type="entry name" value="PyrdxlP-dep_Trfase_small"/>
</dbReference>
<evidence type="ECO:0000313" key="3">
    <source>
        <dbReference type="Proteomes" id="UP000293296"/>
    </source>
</evidence>
<keyword evidence="2" id="KW-0032">Aminotransferase</keyword>
<organism evidence="2 3">
    <name type="scientific">Solidesulfovibrio carbinolicus</name>
    <dbReference type="NCBI Taxonomy" id="296842"/>
    <lineage>
        <taxon>Bacteria</taxon>
        <taxon>Pseudomonadati</taxon>
        <taxon>Thermodesulfobacteriota</taxon>
        <taxon>Desulfovibrionia</taxon>
        <taxon>Desulfovibrionales</taxon>
        <taxon>Desulfovibrionaceae</taxon>
        <taxon>Solidesulfovibrio</taxon>
    </lineage>
</organism>
<dbReference type="AlphaFoldDB" id="A0A4V0YQN7"/>
<feature type="domain" description="Aminotransferase class I/classII large" evidence="1">
    <location>
        <begin position="47"/>
        <end position="352"/>
    </location>
</feature>
<dbReference type="PANTHER" id="PTHR43510">
    <property type="entry name" value="AMINOTRANSFERASE FUNCTION, HYPOTHETICAL (EUROFUNG)"/>
    <property type="match status" value="1"/>
</dbReference>